<protein>
    <submittedName>
        <fullName evidence="1">Uncharacterized protein</fullName>
    </submittedName>
</protein>
<reference evidence="1 2" key="1">
    <citation type="submission" date="2018-05" db="EMBL/GenBank/DDBJ databases">
        <title>Draft Genome Sequences for a Diverse set of 7 Haemophilus Species.</title>
        <authorList>
            <person name="Nichols M."/>
            <person name="Topaz N."/>
            <person name="Wang X."/>
            <person name="Wang X."/>
            <person name="Boxrud D."/>
        </authorList>
    </citation>
    <scope>NUCLEOTIDE SEQUENCE [LARGE SCALE GENOMIC DNA]</scope>
    <source>
        <strain evidence="1 2">C2002001239</strain>
    </source>
</reference>
<evidence type="ECO:0000313" key="1">
    <source>
        <dbReference type="EMBL" id="RDE72697.1"/>
    </source>
</evidence>
<proteinExistence type="predicted"/>
<dbReference type="Proteomes" id="UP000253872">
    <property type="component" value="Unassembled WGS sequence"/>
</dbReference>
<gene>
    <name evidence="1" type="ORF">DPV93_05300</name>
</gene>
<organism evidence="1 2">
    <name type="scientific">Haemophilus sputorum</name>
    <dbReference type="NCBI Taxonomy" id="1078480"/>
    <lineage>
        <taxon>Bacteria</taxon>
        <taxon>Pseudomonadati</taxon>
        <taxon>Pseudomonadota</taxon>
        <taxon>Gammaproteobacteria</taxon>
        <taxon>Pasteurellales</taxon>
        <taxon>Pasteurellaceae</taxon>
        <taxon>Haemophilus</taxon>
    </lineage>
</organism>
<dbReference type="RefSeq" id="WP_111402748.1">
    <property type="nucleotide sequence ID" value="NZ_QEPN01000003.1"/>
</dbReference>
<dbReference type="EMBL" id="QEPN01000003">
    <property type="protein sequence ID" value="RDE72697.1"/>
    <property type="molecule type" value="Genomic_DNA"/>
</dbReference>
<sequence length="59" mass="6779">MTTRENLELRETIDRVIDVLIMVSNAVLNEEFSKARNIHKAAIKQLNQIGEVLDQELTN</sequence>
<accession>A0A369YI63</accession>
<name>A0A369YI63_9PAST</name>
<dbReference type="AlphaFoldDB" id="A0A369YI63"/>
<comment type="caution">
    <text evidence="1">The sequence shown here is derived from an EMBL/GenBank/DDBJ whole genome shotgun (WGS) entry which is preliminary data.</text>
</comment>
<evidence type="ECO:0000313" key="2">
    <source>
        <dbReference type="Proteomes" id="UP000253872"/>
    </source>
</evidence>